<comment type="similarity">
    <text evidence="1 4">Belongs to the glycosyl hydrolase 32 family.</text>
</comment>
<dbReference type="InterPro" id="IPR013148">
    <property type="entry name" value="Glyco_hydro_32_N"/>
</dbReference>
<dbReference type="Pfam" id="PF00251">
    <property type="entry name" value="Glyco_hydro_32N"/>
    <property type="match status" value="2"/>
</dbReference>
<dbReference type="InterPro" id="IPR013189">
    <property type="entry name" value="Glyco_hydro_32_C"/>
</dbReference>
<dbReference type="SUPFAM" id="SSF75005">
    <property type="entry name" value="Arabinanase/levansucrase/invertase"/>
    <property type="match status" value="1"/>
</dbReference>
<feature type="domain" description="Glycosyl hydrolase family 32 N-terminal" evidence="5">
    <location>
        <begin position="1"/>
        <end position="148"/>
    </location>
</feature>
<dbReference type="InterPro" id="IPR013320">
    <property type="entry name" value="ConA-like_dom_sf"/>
</dbReference>
<evidence type="ECO:0000313" key="8">
    <source>
        <dbReference type="EnsemblPlants" id="KRG89524"/>
    </source>
</evidence>
<proteinExistence type="inferred from homology"/>
<dbReference type="OMA" id="PHWINDP"/>
<gene>
    <name evidence="7" type="ORF">GLYMA_20G028800</name>
</gene>
<sequence>MYYNGVYHLFYQYNPKGTEWGNIVWAHSVSKDLINWNGIEHAIYPSKPFDKFGCWSGSATIVPVIDKNNTQVQCYAEPEDPNDPLLRRWVKPDRLNPVVVDKDANQTEFRDPTTAWWGKDGHWRMLVGSVRKRRGIAYLYRSKDFMTWCPDFYPVSVIGNVVGNPVKHVLKNSLDDTKFDYYTVGTYLEDKDRYVPDNTSGCKNRRILWGWANESDKPKDNFWKGWAGIQAIPRTVWLDFTGRQLVQWPVEELNSLRGKEVNIDNQRLEKGDYNVEVTFAFSSLDKAEAYDPKWVKAQDLCAEKEFTPLFFRVFKSPNKHIVLLCSDARSSSLKSDLYKPQFAGFVDVDLATDKKIFLRSLIDHSVVESFGAGGKTNILSRVYPELAVMNQAYLFVFNNGTEPIVVENLKAWSMISADIK</sequence>
<reference evidence="7 8" key="1">
    <citation type="journal article" date="2010" name="Nature">
        <title>Genome sequence of the palaeopolyploid soybean.</title>
        <authorList>
            <person name="Schmutz J."/>
            <person name="Cannon S.B."/>
            <person name="Schlueter J."/>
            <person name="Ma J."/>
            <person name="Mitros T."/>
            <person name="Nelson W."/>
            <person name="Hyten D.L."/>
            <person name="Song Q."/>
            <person name="Thelen J.J."/>
            <person name="Cheng J."/>
            <person name="Xu D."/>
            <person name="Hellsten U."/>
            <person name="May G.D."/>
            <person name="Yu Y."/>
            <person name="Sakurai T."/>
            <person name="Umezawa T."/>
            <person name="Bhattacharyya M.K."/>
            <person name="Sandhu D."/>
            <person name="Valliyodan B."/>
            <person name="Lindquist E."/>
            <person name="Peto M."/>
            <person name="Grant D."/>
            <person name="Shu S."/>
            <person name="Goodstein D."/>
            <person name="Barry K."/>
            <person name="Futrell-Griggs M."/>
            <person name="Abernathy B."/>
            <person name="Du J."/>
            <person name="Tian Z."/>
            <person name="Zhu L."/>
            <person name="Gill N."/>
            <person name="Joshi T."/>
            <person name="Libault M."/>
            <person name="Sethuraman A."/>
            <person name="Zhang X.-C."/>
            <person name="Shinozaki K."/>
            <person name="Nguyen H.T."/>
            <person name="Wing R.A."/>
            <person name="Cregan P."/>
            <person name="Specht J."/>
            <person name="Grimwood J."/>
            <person name="Rokhsar D."/>
            <person name="Stacey G."/>
            <person name="Shoemaker R.C."/>
            <person name="Jackson S.A."/>
        </authorList>
    </citation>
    <scope>NUCLEOTIDE SEQUENCE [LARGE SCALE GENOMIC DNA]</scope>
    <source>
        <strain evidence="8">cv. Williams 82</strain>
        <tissue evidence="7">Callus</tissue>
    </source>
</reference>
<dbReference type="SMR" id="A0A0R0EI01"/>
<dbReference type="Gene3D" id="2.60.120.560">
    <property type="entry name" value="Exo-inulinase, domain 1"/>
    <property type="match status" value="1"/>
</dbReference>
<evidence type="ECO:0000313" key="7">
    <source>
        <dbReference type="EMBL" id="KRG89524.1"/>
    </source>
</evidence>
<feature type="domain" description="Glycosyl hydrolase family 32 C-terminal" evidence="6">
    <location>
        <begin position="263"/>
        <end position="413"/>
    </location>
</feature>
<dbReference type="Gramene" id="KRG89524">
    <property type="protein sequence ID" value="KRG89524"/>
    <property type="gene ID" value="GLYMA_20G028800"/>
</dbReference>
<dbReference type="InterPro" id="IPR023296">
    <property type="entry name" value="Glyco_hydro_beta-prop_sf"/>
</dbReference>
<dbReference type="InterPro" id="IPR001362">
    <property type="entry name" value="Glyco_hydro_32"/>
</dbReference>
<dbReference type="InterPro" id="IPR050551">
    <property type="entry name" value="Fructan_Metab_Enzymes"/>
</dbReference>
<dbReference type="EnsemblPlants" id="KRG89524">
    <property type="protein sequence ID" value="KRG89524"/>
    <property type="gene ID" value="GLYMA_20G028800"/>
</dbReference>
<dbReference type="Gene3D" id="2.115.10.20">
    <property type="entry name" value="Glycosyl hydrolase domain, family 43"/>
    <property type="match status" value="1"/>
</dbReference>
<evidence type="ECO:0000256" key="2">
    <source>
        <dbReference type="ARBA" id="ARBA00022801"/>
    </source>
</evidence>
<evidence type="ECO:0000259" key="6">
    <source>
        <dbReference type="Pfam" id="PF08244"/>
    </source>
</evidence>
<dbReference type="CDD" id="cd18624">
    <property type="entry name" value="GH32_Fruct1-like"/>
    <property type="match status" value="1"/>
</dbReference>
<evidence type="ECO:0000256" key="3">
    <source>
        <dbReference type="ARBA" id="ARBA00023295"/>
    </source>
</evidence>
<evidence type="ECO:0000256" key="1">
    <source>
        <dbReference type="ARBA" id="ARBA00009902"/>
    </source>
</evidence>
<dbReference type="SUPFAM" id="SSF49899">
    <property type="entry name" value="Concanavalin A-like lectins/glucanases"/>
    <property type="match status" value="1"/>
</dbReference>
<dbReference type="GO" id="GO:0004553">
    <property type="term" value="F:hydrolase activity, hydrolyzing O-glycosyl compounds"/>
    <property type="evidence" value="ECO:0007669"/>
    <property type="project" value="InterPro"/>
</dbReference>
<dbReference type="PANTHER" id="PTHR31953">
    <property type="entry name" value="BETA-FRUCTOFURANOSIDASE, INSOLUBLE ISOENZYME CWINV1-RELATED"/>
    <property type="match status" value="1"/>
</dbReference>
<feature type="domain" description="Glycosyl hydrolase family 32 N-terminal" evidence="5">
    <location>
        <begin position="149"/>
        <end position="249"/>
    </location>
</feature>
<evidence type="ECO:0000259" key="5">
    <source>
        <dbReference type="Pfam" id="PF00251"/>
    </source>
</evidence>
<keyword evidence="9" id="KW-1185">Reference proteome</keyword>
<dbReference type="SMART" id="SM00640">
    <property type="entry name" value="Glyco_32"/>
    <property type="match status" value="1"/>
</dbReference>
<accession>A0A0R0EI01</accession>
<keyword evidence="2 4" id="KW-0378">Hydrolase</keyword>
<dbReference type="Proteomes" id="UP000008827">
    <property type="component" value="Chromosome 20"/>
</dbReference>
<dbReference type="OrthoDB" id="202537at2759"/>
<organism evidence="7">
    <name type="scientific">Glycine max</name>
    <name type="common">Soybean</name>
    <name type="synonym">Glycine hispida</name>
    <dbReference type="NCBI Taxonomy" id="3847"/>
    <lineage>
        <taxon>Eukaryota</taxon>
        <taxon>Viridiplantae</taxon>
        <taxon>Streptophyta</taxon>
        <taxon>Embryophyta</taxon>
        <taxon>Tracheophyta</taxon>
        <taxon>Spermatophyta</taxon>
        <taxon>Magnoliopsida</taxon>
        <taxon>eudicotyledons</taxon>
        <taxon>Gunneridae</taxon>
        <taxon>Pentapetalae</taxon>
        <taxon>rosids</taxon>
        <taxon>fabids</taxon>
        <taxon>Fabales</taxon>
        <taxon>Fabaceae</taxon>
        <taxon>Papilionoideae</taxon>
        <taxon>50 kb inversion clade</taxon>
        <taxon>NPAAA clade</taxon>
        <taxon>indigoferoid/millettioid clade</taxon>
        <taxon>Phaseoleae</taxon>
        <taxon>Glycine</taxon>
        <taxon>Glycine subgen. Soja</taxon>
    </lineage>
</organism>
<dbReference type="EMBL" id="CM000853">
    <property type="protein sequence ID" value="KRG89524.1"/>
    <property type="molecule type" value="Genomic_DNA"/>
</dbReference>
<dbReference type="Pfam" id="PF08244">
    <property type="entry name" value="Glyco_hydro_32C"/>
    <property type="match status" value="1"/>
</dbReference>
<dbReference type="AlphaFoldDB" id="A0A0R0EI01"/>
<evidence type="ECO:0000256" key="4">
    <source>
        <dbReference type="RuleBase" id="RU362110"/>
    </source>
</evidence>
<dbReference type="GO" id="GO:0005975">
    <property type="term" value="P:carbohydrate metabolic process"/>
    <property type="evidence" value="ECO:0007669"/>
    <property type="project" value="InterPro"/>
</dbReference>
<keyword evidence="3 4" id="KW-0326">Glycosidase</keyword>
<reference evidence="8" key="2">
    <citation type="submission" date="2018-02" db="UniProtKB">
        <authorList>
            <consortium name="EnsemblPlants"/>
        </authorList>
    </citation>
    <scope>IDENTIFICATION</scope>
    <source>
        <strain evidence="8">Williams 82</strain>
    </source>
</reference>
<evidence type="ECO:0000313" key="9">
    <source>
        <dbReference type="Proteomes" id="UP000008827"/>
    </source>
</evidence>
<protein>
    <submittedName>
        <fullName evidence="7 8">Uncharacterized protein</fullName>
    </submittedName>
</protein>
<dbReference type="InParanoid" id="A0A0R0EI01"/>
<name>A0A0R0EI01_SOYBN</name>
<reference evidence="7" key="3">
    <citation type="submission" date="2018-07" db="EMBL/GenBank/DDBJ databases">
        <title>WGS assembly of Glycine max.</title>
        <authorList>
            <person name="Schmutz J."/>
            <person name="Cannon S."/>
            <person name="Schlueter J."/>
            <person name="Ma J."/>
            <person name="Mitros T."/>
            <person name="Nelson W."/>
            <person name="Hyten D."/>
            <person name="Song Q."/>
            <person name="Thelen J."/>
            <person name="Cheng J."/>
            <person name="Xu D."/>
            <person name="Hellsten U."/>
            <person name="May G."/>
            <person name="Yu Y."/>
            <person name="Sakurai T."/>
            <person name="Umezawa T."/>
            <person name="Bhattacharyya M."/>
            <person name="Sandhu D."/>
            <person name="Valliyodan B."/>
            <person name="Lindquist E."/>
            <person name="Peto M."/>
            <person name="Grant D."/>
            <person name="Shu S."/>
            <person name="Goodstein D."/>
            <person name="Barry K."/>
            <person name="Futrell-Griggs M."/>
            <person name="Abernathy B."/>
            <person name="Du J."/>
            <person name="Tian Z."/>
            <person name="Zhu L."/>
            <person name="Gill N."/>
            <person name="Joshi T."/>
            <person name="Libault M."/>
            <person name="Sethuraman A."/>
            <person name="Zhang X."/>
            <person name="Shinozaki K."/>
            <person name="Nguyen H."/>
            <person name="Wing R."/>
            <person name="Cregan P."/>
            <person name="Specht J."/>
            <person name="Grimwood J."/>
            <person name="Rokhsar D."/>
            <person name="Stacey G."/>
            <person name="Shoemaker R."/>
            <person name="Jackson S."/>
        </authorList>
    </citation>
    <scope>NUCLEOTIDE SEQUENCE</scope>
    <source>
        <tissue evidence="7">Callus</tissue>
    </source>
</reference>